<sequence length="194" mass="21672">MAAALPESLGAATGDLPKGVAGKMDGEKPPMSNVEEIQKAWEPYKQKYGHYLQKLRSWREFVRLSKPEGDIKRRLEVNLTHYQINYAVIFLLQMIVAIVMNPKCLIVICILTLVWMAFLKKNDDPTWEVNVGGVELGKTQRWMALSAITSIVLLCVVGQVLFSAAFFSAVCVVLHGILHPVPDGEYGLQVDEMI</sequence>
<evidence type="ECO:0000256" key="4">
    <source>
        <dbReference type="ARBA" id="ARBA00023136"/>
    </source>
</evidence>
<reference evidence="7" key="1">
    <citation type="submission" date="2021-01" db="EMBL/GenBank/DDBJ databases">
        <authorList>
            <person name="Corre E."/>
            <person name="Pelletier E."/>
            <person name="Niang G."/>
            <person name="Scheremetjew M."/>
            <person name="Finn R."/>
            <person name="Kale V."/>
            <person name="Holt S."/>
            <person name="Cochrane G."/>
            <person name="Meng A."/>
            <person name="Brown T."/>
            <person name="Cohen L."/>
        </authorList>
    </citation>
    <scope>NUCLEOTIDE SEQUENCE</scope>
    <source>
        <strain evidence="7">SPMC142</strain>
    </source>
</reference>
<organism evidence="7">
    <name type="scientific">Strombidinopsis acuminata</name>
    <dbReference type="NCBI Taxonomy" id="141414"/>
    <lineage>
        <taxon>Eukaryota</taxon>
        <taxon>Sar</taxon>
        <taxon>Alveolata</taxon>
        <taxon>Ciliophora</taxon>
        <taxon>Intramacronucleata</taxon>
        <taxon>Spirotrichea</taxon>
        <taxon>Choreotrichia</taxon>
        <taxon>Choreotrichida</taxon>
        <taxon>Strombidinopsidae</taxon>
        <taxon>Strombidinopsis</taxon>
    </lineage>
</organism>
<evidence type="ECO:0000256" key="5">
    <source>
        <dbReference type="RuleBase" id="RU363107"/>
    </source>
</evidence>
<gene>
    <name evidence="7" type="ORF">SACU0126_LOCUS11163</name>
</gene>
<evidence type="ECO:0000256" key="6">
    <source>
        <dbReference type="SAM" id="MobiDB-lite"/>
    </source>
</evidence>
<proteinExistence type="inferred from homology"/>
<name>A0A7S3S7F3_9SPIT</name>
<evidence type="ECO:0000313" key="7">
    <source>
        <dbReference type="EMBL" id="CAE0546493.1"/>
    </source>
</evidence>
<dbReference type="Pfam" id="PF03208">
    <property type="entry name" value="PRA1"/>
    <property type="match status" value="1"/>
</dbReference>
<protein>
    <recommendedName>
        <fullName evidence="5">PRA1 family protein</fullName>
    </recommendedName>
</protein>
<feature type="transmembrane region" description="Helical" evidence="5">
    <location>
        <begin position="151"/>
        <end position="178"/>
    </location>
</feature>
<dbReference type="GO" id="GO:0005794">
    <property type="term" value="C:Golgi apparatus"/>
    <property type="evidence" value="ECO:0007669"/>
    <property type="project" value="TreeGrafter"/>
</dbReference>
<accession>A0A7S3S7F3</accession>
<dbReference type="PANTHER" id="PTHR19317">
    <property type="entry name" value="PRENYLATED RAB ACCEPTOR 1-RELATED"/>
    <property type="match status" value="1"/>
</dbReference>
<keyword evidence="2 5" id="KW-0812">Transmembrane</keyword>
<evidence type="ECO:0000256" key="1">
    <source>
        <dbReference type="ARBA" id="ARBA00004141"/>
    </source>
</evidence>
<dbReference type="InterPro" id="IPR004895">
    <property type="entry name" value="Prenylated_rab_accept_PRA1"/>
</dbReference>
<dbReference type="GO" id="GO:0016020">
    <property type="term" value="C:membrane"/>
    <property type="evidence" value="ECO:0007669"/>
    <property type="project" value="UniProtKB-SubCell"/>
</dbReference>
<dbReference type="AlphaFoldDB" id="A0A7S3S7F3"/>
<evidence type="ECO:0000256" key="2">
    <source>
        <dbReference type="ARBA" id="ARBA00022692"/>
    </source>
</evidence>
<dbReference type="PANTHER" id="PTHR19317:SF0">
    <property type="entry name" value="PRENYLATED RAB ACCEPTOR PROTEIN 1"/>
    <property type="match status" value="1"/>
</dbReference>
<keyword evidence="3 5" id="KW-1133">Transmembrane helix</keyword>
<feature type="region of interest" description="Disordered" evidence="6">
    <location>
        <begin position="1"/>
        <end position="30"/>
    </location>
</feature>
<dbReference type="EMBL" id="HBIQ01034409">
    <property type="protein sequence ID" value="CAE0546493.1"/>
    <property type="molecule type" value="Transcribed_RNA"/>
</dbReference>
<comment type="similarity">
    <text evidence="5">Belongs to the PRA1 family.</text>
</comment>
<feature type="transmembrane region" description="Helical" evidence="5">
    <location>
        <begin position="86"/>
        <end position="119"/>
    </location>
</feature>
<evidence type="ECO:0000256" key="3">
    <source>
        <dbReference type="ARBA" id="ARBA00022989"/>
    </source>
</evidence>
<keyword evidence="4 5" id="KW-0472">Membrane</keyword>
<comment type="subcellular location">
    <subcellularLocation>
        <location evidence="1 5">Membrane</location>
        <topology evidence="1 5">Multi-pass membrane protein</topology>
    </subcellularLocation>
</comment>